<evidence type="ECO:0000313" key="2">
    <source>
        <dbReference type="Proteomes" id="UP000590740"/>
    </source>
</evidence>
<organism evidence="1 2">
    <name type="scientific">Prosthecobacter vanneervenii</name>
    <dbReference type="NCBI Taxonomy" id="48466"/>
    <lineage>
        <taxon>Bacteria</taxon>
        <taxon>Pseudomonadati</taxon>
        <taxon>Verrucomicrobiota</taxon>
        <taxon>Verrucomicrobiia</taxon>
        <taxon>Verrucomicrobiales</taxon>
        <taxon>Verrucomicrobiaceae</taxon>
        <taxon>Prosthecobacter</taxon>
    </lineage>
</organism>
<dbReference type="EMBL" id="JACHIG010000010">
    <property type="protein sequence ID" value="MBB5034625.1"/>
    <property type="molecule type" value="Genomic_DNA"/>
</dbReference>
<comment type="caution">
    <text evidence="1">The sequence shown here is derived from an EMBL/GenBank/DDBJ whole genome shotgun (WGS) entry which is preliminary data.</text>
</comment>
<reference evidence="1 2" key="1">
    <citation type="submission" date="2020-08" db="EMBL/GenBank/DDBJ databases">
        <title>Genomic Encyclopedia of Type Strains, Phase IV (KMG-IV): sequencing the most valuable type-strain genomes for metagenomic binning, comparative biology and taxonomic classification.</title>
        <authorList>
            <person name="Goeker M."/>
        </authorList>
    </citation>
    <scope>NUCLEOTIDE SEQUENCE [LARGE SCALE GENOMIC DNA]</scope>
    <source>
        <strain evidence="1 2">DSM 12252</strain>
    </source>
</reference>
<evidence type="ECO:0000313" key="1">
    <source>
        <dbReference type="EMBL" id="MBB5034625.1"/>
    </source>
</evidence>
<accession>A0A7W8DM19</accession>
<name>A0A7W8DM19_9BACT</name>
<gene>
    <name evidence="1" type="ORF">HNQ65_004230</name>
</gene>
<dbReference type="AlphaFoldDB" id="A0A7W8DM19"/>
<sequence>MTTDASPLSETAFHKKMAVDLFNETWTLLDKTDRTPEEDARMSHLAHASRLHWGFVGTAEQWC</sequence>
<dbReference type="Proteomes" id="UP000590740">
    <property type="component" value="Unassembled WGS sequence"/>
</dbReference>
<protein>
    <submittedName>
        <fullName evidence="1">Uncharacterized protein</fullName>
    </submittedName>
</protein>
<proteinExistence type="predicted"/>
<dbReference type="RefSeq" id="WP_184342613.1">
    <property type="nucleotide sequence ID" value="NZ_JACHIG010000010.1"/>
</dbReference>
<keyword evidence="2" id="KW-1185">Reference proteome</keyword>